<dbReference type="PANTHER" id="PTHR37691">
    <property type="entry name" value="BLR3518 PROTEIN"/>
    <property type="match status" value="1"/>
</dbReference>
<dbReference type="InterPro" id="IPR003787">
    <property type="entry name" value="Sulphur_relay_DsrE/F-like"/>
</dbReference>
<evidence type="ECO:0000313" key="2">
    <source>
        <dbReference type="EMBL" id="RJF91778.1"/>
    </source>
</evidence>
<dbReference type="EMBL" id="QYUO01000003">
    <property type="protein sequence ID" value="RJF91778.1"/>
    <property type="molecule type" value="Genomic_DNA"/>
</dbReference>
<name>A0A3A3FHA9_9BURK</name>
<organism evidence="2 3">
    <name type="scientific">Noviherbaspirillum saxi</name>
    <dbReference type="NCBI Taxonomy" id="2320863"/>
    <lineage>
        <taxon>Bacteria</taxon>
        <taxon>Pseudomonadati</taxon>
        <taxon>Pseudomonadota</taxon>
        <taxon>Betaproteobacteria</taxon>
        <taxon>Burkholderiales</taxon>
        <taxon>Oxalobacteraceae</taxon>
        <taxon>Noviherbaspirillum</taxon>
    </lineage>
</organism>
<comment type="caution">
    <text evidence="2">The sequence shown here is derived from an EMBL/GenBank/DDBJ whole genome shotgun (WGS) entry which is preliminary data.</text>
</comment>
<dbReference type="InterPro" id="IPR027396">
    <property type="entry name" value="DsrEFH-like"/>
</dbReference>
<proteinExistence type="predicted"/>
<dbReference type="SUPFAM" id="SSF75169">
    <property type="entry name" value="DsrEFH-like"/>
    <property type="match status" value="1"/>
</dbReference>
<dbReference type="OrthoDB" id="8776505at2"/>
<protein>
    <submittedName>
        <fullName evidence="2">Uncharacterized protein</fullName>
    </submittedName>
</protein>
<reference evidence="3" key="1">
    <citation type="submission" date="2018-09" db="EMBL/GenBank/DDBJ databases">
        <authorList>
            <person name="Zhu H."/>
        </authorList>
    </citation>
    <scope>NUCLEOTIDE SEQUENCE [LARGE SCALE GENOMIC DNA]</scope>
    <source>
        <strain evidence="3">K1R23-30</strain>
    </source>
</reference>
<feature type="signal peptide" evidence="1">
    <location>
        <begin position="1"/>
        <end position="22"/>
    </location>
</feature>
<dbReference type="Proteomes" id="UP000265955">
    <property type="component" value="Unassembled WGS sequence"/>
</dbReference>
<gene>
    <name evidence="2" type="ORF">D3871_24110</name>
</gene>
<dbReference type="Gene3D" id="3.40.1260.10">
    <property type="entry name" value="DsrEFH-like"/>
    <property type="match status" value="1"/>
</dbReference>
<feature type="chain" id="PRO_5017239606" evidence="1">
    <location>
        <begin position="23"/>
        <end position="141"/>
    </location>
</feature>
<dbReference type="Pfam" id="PF02635">
    <property type="entry name" value="DsrE"/>
    <property type="match status" value="1"/>
</dbReference>
<dbReference type="PANTHER" id="PTHR37691:SF1">
    <property type="entry name" value="BLR3518 PROTEIN"/>
    <property type="match status" value="1"/>
</dbReference>
<evidence type="ECO:0000313" key="3">
    <source>
        <dbReference type="Proteomes" id="UP000265955"/>
    </source>
</evidence>
<dbReference type="AlphaFoldDB" id="A0A3A3FHA9"/>
<accession>A0A3A3FHA9</accession>
<dbReference type="RefSeq" id="WP_119771676.1">
    <property type="nucleotide sequence ID" value="NZ_QYUO01000003.1"/>
</dbReference>
<evidence type="ECO:0000256" key="1">
    <source>
        <dbReference type="SAM" id="SignalP"/>
    </source>
</evidence>
<keyword evidence="1" id="KW-0732">Signal</keyword>
<keyword evidence="3" id="KW-1185">Reference proteome</keyword>
<sequence length="141" mass="15377">MISLLRSIALVLLLSVTAPTLAADREHKVVYHINDSTHASAALNNIRNHLNASPKTRIVVVTLGAGIDFLLEGAKNQNGNPYEIPVQELAARQVEFRVCNNTLETRKIDKSLVLPEATVVPSGVAEIARLQIEEGFAYLKP</sequence>